<evidence type="ECO:0000256" key="2">
    <source>
        <dbReference type="ARBA" id="ARBA00010524"/>
    </source>
</evidence>
<accession>A0AAD7E507</accession>
<keyword evidence="8" id="KW-0472">Membrane</keyword>
<evidence type="ECO:0000256" key="7">
    <source>
        <dbReference type="ARBA" id="ARBA00023128"/>
    </source>
</evidence>
<dbReference type="GO" id="GO:0007007">
    <property type="term" value="P:inner mitochondrial membrane organization"/>
    <property type="evidence" value="ECO:0007669"/>
    <property type="project" value="TreeGrafter"/>
</dbReference>
<evidence type="ECO:0000256" key="11">
    <source>
        <dbReference type="ARBA" id="ARBA00047906"/>
    </source>
</evidence>
<dbReference type="GO" id="GO:0005741">
    <property type="term" value="C:mitochondrial outer membrane"/>
    <property type="evidence" value="ECO:0007669"/>
    <property type="project" value="UniProtKB-SubCell"/>
</dbReference>
<keyword evidence="9 14" id="KW-0012">Acyltransferase</keyword>
<feature type="domain" description="Phospholipid/glycerol acyltransferase" evidence="13">
    <location>
        <begin position="41"/>
        <end position="174"/>
    </location>
</feature>
<dbReference type="GO" id="GO:0005743">
    <property type="term" value="C:mitochondrial inner membrane"/>
    <property type="evidence" value="ECO:0007669"/>
    <property type="project" value="UniProtKB-SubCell"/>
</dbReference>
<evidence type="ECO:0000313" key="15">
    <source>
        <dbReference type="Proteomes" id="UP001219525"/>
    </source>
</evidence>
<evidence type="ECO:0000256" key="5">
    <source>
        <dbReference type="ARBA" id="ARBA00022792"/>
    </source>
</evidence>
<comment type="subcellular location">
    <subcellularLocation>
        <location evidence="1">Mitochondrion inner membrane</location>
        <topology evidence="1">Peripheral membrane protein</topology>
        <orientation evidence="1">Intermembrane side</orientation>
    </subcellularLocation>
    <subcellularLocation>
        <location evidence="10">Mitochondrion outer membrane</location>
        <topology evidence="10">Peripheral membrane protein</topology>
        <orientation evidence="10">Intermembrane side</orientation>
    </subcellularLocation>
</comment>
<keyword evidence="15" id="KW-1185">Reference proteome</keyword>
<dbReference type="PANTHER" id="PTHR12497:SF0">
    <property type="entry name" value="TAFAZZIN"/>
    <property type="match status" value="1"/>
</dbReference>
<evidence type="ECO:0000256" key="6">
    <source>
        <dbReference type="ARBA" id="ARBA00023098"/>
    </source>
</evidence>
<dbReference type="GO" id="GO:0047184">
    <property type="term" value="F:1-acylglycerophosphocholine O-acyltransferase activity"/>
    <property type="evidence" value="ECO:0007669"/>
    <property type="project" value="TreeGrafter"/>
</dbReference>
<dbReference type="EMBL" id="JARJCW010000002">
    <property type="protein sequence ID" value="KAJ7228973.1"/>
    <property type="molecule type" value="Genomic_DNA"/>
</dbReference>
<evidence type="ECO:0000256" key="3">
    <source>
        <dbReference type="ARBA" id="ARBA00022679"/>
    </source>
</evidence>
<evidence type="ECO:0000313" key="14">
    <source>
        <dbReference type="EMBL" id="KAJ7228973.1"/>
    </source>
</evidence>
<comment type="caution">
    <text evidence="14">The sequence shown here is derived from an EMBL/GenBank/DDBJ whole genome shotgun (WGS) entry which is preliminary data.</text>
</comment>
<keyword evidence="3" id="KW-0808">Transferase</keyword>
<dbReference type="Pfam" id="PF01553">
    <property type="entry name" value="Acyltransferase"/>
    <property type="match status" value="1"/>
</dbReference>
<comment type="similarity">
    <text evidence="2 12">Belongs to the taffazin family.</text>
</comment>
<dbReference type="InterPro" id="IPR002123">
    <property type="entry name" value="Plipid/glycerol_acylTrfase"/>
</dbReference>
<sequence>MLIPLVVHLTCKAALNSICSVSVQGLPHIHAALSTARTNGLLTLSNHISTLDDPLTWGVLPTKYFLNSRTIRWTLGASDIMFTNPVFSAFFRRGQVIETVRGIGIYQPSVDTAIDKLNKGQWVHLFSEGKINQPNTYPKNDGVAHLPRFKWGVGRVLMEASSLPVIIPMWLTGFDALMPEGRAFPFKYLPRPGTHLSVTFGPPLDLEELERLHRAPRDTEAEIVQTRIAVTTLLHRAVESLGHSVSGNLLARTPE</sequence>
<organism evidence="14 15">
    <name type="scientific">Mycena pura</name>
    <dbReference type="NCBI Taxonomy" id="153505"/>
    <lineage>
        <taxon>Eukaryota</taxon>
        <taxon>Fungi</taxon>
        <taxon>Dikarya</taxon>
        <taxon>Basidiomycota</taxon>
        <taxon>Agaricomycotina</taxon>
        <taxon>Agaricomycetes</taxon>
        <taxon>Agaricomycetidae</taxon>
        <taxon>Agaricales</taxon>
        <taxon>Marasmiineae</taxon>
        <taxon>Mycenaceae</taxon>
        <taxon>Mycena</taxon>
    </lineage>
</organism>
<dbReference type="GO" id="GO:0035965">
    <property type="term" value="P:cardiolipin acyl-chain remodeling"/>
    <property type="evidence" value="ECO:0007669"/>
    <property type="project" value="TreeGrafter"/>
</dbReference>
<keyword evidence="5" id="KW-0999">Mitochondrion inner membrane</keyword>
<dbReference type="Proteomes" id="UP001219525">
    <property type="component" value="Unassembled WGS sequence"/>
</dbReference>
<evidence type="ECO:0000256" key="8">
    <source>
        <dbReference type="ARBA" id="ARBA00023136"/>
    </source>
</evidence>
<evidence type="ECO:0000256" key="4">
    <source>
        <dbReference type="ARBA" id="ARBA00022787"/>
    </source>
</evidence>
<proteinExistence type="inferred from homology"/>
<name>A0AAD7E507_9AGAR</name>
<comment type="catalytic activity">
    <reaction evidence="11">
        <text>1'-[1,2-diacyl-sn-glycero-3-phospho],3'-[1-acyl-sn-glycero-3-phospho]-glycerol + a 1,2-diacyl-sn-glycero-3-phosphocholine = a cardiolipin + a 1-acyl-sn-glycero-3-phosphocholine</text>
        <dbReference type="Rhea" id="RHEA:33731"/>
        <dbReference type="ChEBI" id="CHEBI:57643"/>
        <dbReference type="ChEBI" id="CHEBI:58168"/>
        <dbReference type="ChEBI" id="CHEBI:62237"/>
        <dbReference type="ChEBI" id="CHEBI:64743"/>
    </reaction>
    <physiologicalReaction direction="left-to-right" evidence="11">
        <dbReference type="Rhea" id="RHEA:33732"/>
    </physiologicalReaction>
    <physiologicalReaction direction="right-to-left" evidence="11">
        <dbReference type="Rhea" id="RHEA:33733"/>
    </physiologicalReaction>
</comment>
<dbReference type="SMART" id="SM00563">
    <property type="entry name" value="PlsC"/>
    <property type="match status" value="1"/>
</dbReference>
<keyword evidence="6" id="KW-0443">Lipid metabolism</keyword>
<evidence type="ECO:0000256" key="9">
    <source>
        <dbReference type="ARBA" id="ARBA00023315"/>
    </source>
</evidence>
<evidence type="ECO:0000256" key="10">
    <source>
        <dbReference type="ARBA" id="ARBA00024323"/>
    </source>
</evidence>
<protein>
    <recommendedName>
        <fullName evidence="12">Tafazzin family protein</fullName>
    </recommendedName>
</protein>
<evidence type="ECO:0000256" key="12">
    <source>
        <dbReference type="RuleBase" id="RU365062"/>
    </source>
</evidence>
<keyword evidence="4" id="KW-1000">Mitochondrion outer membrane</keyword>
<evidence type="ECO:0000259" key="13">
    <source>
        <dbReference type="SMART" id="SM00563"/>
    </source>
</evidence>
<evidence type="ECO:0000256" key="1">
    <source>
        <dbReference type="ARBA" id="ARBA00004137"/>
    </source>
</evidence>
<keyword evidence="7" id="KW-0496">Mitochondrion</keyword>
<dbReference type="PANTHER" id="PTHR12497">
    <property type="entry name" value="TAZ PROTEIN TAFAZZIN"/>
    <property type="match status" value="1"/>
</dbReference>
<reference evidence="14" key="1">
    <citation type="submission" date="2023-03" db="EMBL/GenBank/DDBJ databases">
        <title>Massive genome expansion in bonnet fungi (Mycena s.s.) driven by repeated elements and novel gene families across ecological guilds.</title>
        <authorList>
            <consortium name="Lawrence Berkeley National Laboratory"/>
            <person name="Harder C.B."/>
            <person name="Miyauchi S."/>
            <person name="Viragh M."/>
            <person name="Kuo A."/>
            <person name="Thoen E."/>
            <person name="Andreopoulos B."/>
            <person name="Lu D."/>
            <person name="Skrede I."/>
            <person name="Drula E."/>
            <person name="Henrissat B."/>
            <person name="Morin E."/>
            <person name="Kohler A."/>
            <person name="Barry K."/>
            <person name="LaButti K."/>
            <person name="Morin E."/>
            <person name="Salamov A."/>
            <person name="Lipzen A."/>
            <person name="Mereny Z."/>
            <person name="Hegedus B."/>
            <person name="Baldrian P."/>
            <person name="Stursova M."/>
            <person name="Weitz H."/>
            <person name="Taylor A."/>
            <person name="Grigoriev I.V."/>
            <person name="Nagy L.G."/>
            <person name="Martin F."/>
            <person name="Kauserud H."/>
        </authorList>
    </citation>
    <scope>NUCLEOTIDE SEQUENCE</scope>
    <source>
        <strain evidence="14">9144</strain>
    </source>
</reference>
<dbReference type="InterPro" id="IPR000872">
    <property type="entry name" value="Tafazzin"/>
</dbReference>
<gene>
    <name evidence="14" type="ORF">GGX14DRAFT_509897</name>
</gene>
<dbReference type="PRINTS" id="PR00979">
    <property type="entry name" value="TAFAZZIN"/>
</dbReference>
<dbReference type="AlphaFoldDB" id="A0AAD7E507"/>
<dbReference type="SUPFAM" id="SSF69593">
    <property type="entry name" value="Glycerol-3-phosphate (1)-acyltransferase"/>
    <property type="match status" value="1"/>
</dbReference>
<dbReference type="CDD" id="cd07989">
    <property type="entry name" value="LPLAT_AGPAT-like"/>
    <property type="match status" value="1"/>
</dbReference>